<dbReference type="Proteomes" id="UP000029264">
    <property type="component" value="Unassembled WGS sequence"/>
</dbReference>
<name>A0A094LTE5_9GAMM</name>
<reference evidence="2 3" key="1">
    <citation type="submission" date="2014-06" db="EMBL/GenBank/DDBJ databases">
        <title>Shewanella sp. YQH10.</title>
        <authorList>
            <person name="Liu Y."/>
            <person name="Zeng R."/>
        </authorList>
    </citation>
    <scope>NUCLEOTIDE SEQUENCE [LARGE SCALE GENOMIC DNA]</scope>
    <source>
        <strain evidence="2 3">YQH10</strain>
    </source>
</reference>
<keyword evidence="1" id="KW-0472">Membrane</keyword>
<sequence length="111" mass="12705">MSKLRILQLLLAILSIVGWSLAVYALLIFDDARPDRQVGYFLSRGVSVRLRWDPVATAHLEQIIWTCAAISFMSLLVNWYCASHSRMGYWFNIPLLLLISVTSGLYLKFLI</sequence>
<accession>A0A094LTE5</accession>
<keyword evidence="1" id="KW-0812">Transmembrane</keyword>
<evidence type="ECO:0000256" key="1">
    <source>
        <dbReference type="SAM" id="Phobius"/>
    </source>
</evidence>
<feature type="transmembrane region" description="Helical" evidence="1">
    <location>
        <begin position="89"/>
        <end position="107"/>
    </location>
</feature>
<dbReference type="OrthoDB" id="6268493at2"/>
<dbReference type="AlphaFoldDB" id="A0A094LTE5"/>
<evidence type="ECO:0000313" key="2">
    <source>
        <dbReference type="EMBL" id="KFZ38473.1"/>
    </source>
</evidence>
<organism evidence="2 3">
    <name type="scientific">Shewanella mangrovi</name>
    <dbReference type="NCBI Taxonomy" id="1515746"/>
    <lineage>
        <taxon>Bacteria</taxon>
        <taxon>Pseudomonadati</taxon>
        <taxon>Pseudomonadota</taxon>
        <taxon>Gammaproteobacteria</taxon>
        <taxon>Alteromonadales</taxon>
        <taxon>Shewanellaceae</taxon>
        <taxon>Shewanella</taxon>
    </lineage>
</organism>
<dbReference type="EMBL" id="JPEO01000002">
    <property type="protein sequence ID" value="KFZ38473.1"/>
    <property type="molecule type" value="Genomic_DNA"/>
</dbReference>
<protein>
    <submittedName>
        <fullName evidence="2">Uncharacterized protein</fullName>
    </submittedName>
</protein>
<feature type="transmembrane region" description="Helical" evidence="1">
    <location>
        <begin position="63"/>
        <end position="82"/>
    </location>
</feature>
<dbReference type="eggNOG" id="ENOG50309KR">
    <property type="taxonomic scope" value="Bacteria"/>
</dbReference>
<dbReference type="RefSeq" id="WP_037440318.1">
    <property type="nucleotide sequence ID" value="NZ_JPEO01000002.1"/>
</dbReference>
<gene>
    <name evidence="2" type="ORF">HR45_03310</name>
</gene>
<proteinExistence type="predicted"/>
<evidence type="ECO:0000313" key="3">
    <source>
        <dbReference type="Proteomes" id="UP000029264"/>
    </source>
</evidence>
<keyword evidence="1" id="KW-1133">Transmembrane helix</keyword>
<keyword evidence="3" id="KW-1185">Reference proteome</keyword>
<feature type="transmembrane region" description="Helical" evidence="1">
    <location>
        <begin position="7"/>
        <end position="29"/>
    </location>
</feature>
<comment type="caution">
    <text evidence="2">The sequence shown here is derived from an EMBL/GenBank/DDBJ whole genome shotgun (WGS) entry which is preliminary data.</text>
</comment>